<evidence type="ECO:0000313" key="4">
    <source>
        <dbReference type="Proteomes" id="UP000179797"/>
    </source>
</evidence>
<proteinExistence type="inferred from homology"/>
<dbReference type="InterPro" id="IPR036111">
    <property type="entry name" value="Mal/L-sulfo/L-lacto_DH-like_sf"/>
</dbReference>
<dbReference type="Pfam" id="PF02615">
    <property type="entry name" value="Ldh_2"/>
    <property type="match status" value="1"/>
</dbReference>
<name>A0A1S1Z056_FLAPC</name>
<keyword evidence="2" id="KW-0560">Oxidoreductase</keyword>
<organism evidence="3 4">
    <name type="scientific">Flammeovirga pacifica</name>
    <dbReference type="NCBI Taxonomy" id="915059"/>
    <lineage>
        <taxon>Bacteria</taxon>
        <taxon>Pseudomonadati</taxon>
        <taxon>Bacteroidota</taxon>
        <taxon>Cytophagia</taxon>
        <taxon>Cytophagales</taxon>
        <taxon>Flammeovirgaceae</taxon>
        <taxon>Flammeovirga</taxon>
    </lineage>
</organism>
<dbReference type="SUPFAM" id="SSF89733">
    <property type="entry name" value="L-sulfolactate dehydrogenase-like"/>
    <property type="match status" value="1"/>
</dbReference>
<reference evidence="3 4" key="1">
    <citation type="journal article" date="2012" name="Int. J. Syst. Evol. Microbiol.">
        <title>Flammeovirga pacifica sp. nov., isolated from deep-sea sediment.</title>
        <authorList>
            <person name="Xu H."/>
            <person name="Fu Y."/>
            <person name="Yang N."/>
            <person name="Ding Z."/>
            <person name="Lai Q."/>
            <person name="Zeng R."/>
        </authorList>
    </citation>
    <scope>NUCLEOTIDE SEQUENCE [LARGE SCALE GENOMIC DNA]</scope>
    <source>
        <strain evidence="4">DSM 24597 / LMG 26175 / WPAGA1</strain>
    </source>
</reference>
<dbReference type="InterPro" id="IPR043144">
    <property type="entry name" value="Mal/L-sulf/L-lact_DH-like_ah"/>
</dbReference>
<comment type="similarity">
    <text evidence="1">Belongs to the LDH2/MDH2 oxidoreductase family.</text>
</comment>
<sequence>MGAQGKTKSTNADFLHFALKKTWMAAGASEEHGDAVADALMLGIRQGKLNQGLGVYEAIDIMNQRGLLDIKAEPEVVGEGDTWASIDGKRSSGYWTLTKMANMAIEKAKKHGIAIVFGHNHNDAGSFGAYAWMASKAGCVALTSNNSVPMCSPLGGMSNTISVPPLDGIGPAGEKPPVWMSTKLCEWYDADTAQAVLQGTKLKGDYVIDPETGGLSNDLAPYAQPIEGYGRVYNQSAFQQLSNPRVYMMNLFNELLSGIINPGGIITPEVPSLGDIVDGKADGTSVGGSYFLCIDPSVFGPLGDVLAKSDRFAQAIEDSPARPGQRKPGMPGARGYESIIKDEEIVEVLDSHWEPFFKTQAGRYGFTEESLRAEWEAQRNK</sequence>
<evidence type="ECO:0000256" key="1">
    <source>
        <dbReference type="ARBA" id="ARBA00006056"/>
    </source>
</evidence>
<protein>
    <submittedName>
        <fullName evidence="3">Malate/L-lactate dehydrogenase subfamily protein</fullName>
    </submittedName>
</protein>
<evidence type="ECO:0000256" key="2">
    <source>
        <dbReference type="ARBA" id="ARBA00023002"/>
    </source>
</evidence>
<dbReference type="PANTHER" id="PTHR11091:SF0">
    <property type="entry name" value="MALATE DEHYDROGENASE"/>
    <property type="match status" value="1"/>
</dbReference>
<evidence type="ECO:0000313" key="3">
    <source>
        <dbReference type="EMBL" id="OHX66640.1"/>
    </source>
</evidence>
<gene>
    <name evidence="3" type="ORF">NH26_09850</name>
</gene>
<dbReference type="GO" id="GO:0016491">
    <property type="term" value="F:oxidoreductase activity"/>
    <property type="evidence" value="ECO:0007669"/>
    <property type="project" value="UniProtKB-KW"/>
</dbReference>
<accession>A0A1S1Z056</accession>
<dbReference type="Gene3D" id="1.10.1530.10">
    <property type="match status" value="1"/>
</dbReference>
<dbReference type="PANTHER" id="PTHR11091">
    <property type="entry name" value="OXIDOREDUCTASE-RELATED"/>
    <property type="match status" value="1"/>
</dbReference>
<dbReference type="RefSeq" id="WP_044221203.1">
    <property type="nucleotide sequence ID" value="NZ_JRYR02000001.1"/>
</dbReference>
<dbReference type="Proteomes" id="UP000179797">
    <property type="component" value="Unassembled WGS sequence"/>
</dbReference>
<keyword evidence="4" id="KW-1185">Reference proteome</keyword>
<comment type="caution">
    <text evidence="3">The sequence shown here is derived from an EMBL/GenBank/DDBJ whole genome shotgun (WGS) entry which is preliminary data.</text>
</comment>
<dbReference type="EMBL" id="JRYR02000001">
    <property type="protein sequence ID" value="OHX66640.1"/>
    <property type="molecule type" value="Genomic_DNA"/>
</dbReference>
<dbReference type="AlphaFoldDB" id="A0A1S1Z056"/>
<dbReference type="OrthoDB" id="9769447at2"/>
<dbReference type="InterPro" id="IPR003767">
    <property type="entry name" value="Malate/L-lactate_DH-like"/>
</dbReference>
<dbReference type="InterPro" id="IPR043143">
    <property type="entry name" value="Mal/L-sulf/L-lact_DH-like_NADP"/>
</dbReference>
<dbReference type="Gene3D" id="3.30.1370.60">
    <property type="entry name" value="Hypothetical oxidoreductase yiak, domain 2"/>
    <property type="match status" value="1"/>
</dbReference>
<dbReference type="STRING" id="915059.NH26_09850"/>